<dbReference type="EMBL" id="JAPQKI010000001">
    <property type="protein sequence ID" value="KAJ5112154.1"/>
    <property type="molecule type" value="Genomic_DNA"/>
</dbReference>
<dbReference type="GeneID" id="81351682"/>
<organism evidence="2 3">
    <name type="scientific">Penicillium argentinense</name>
    <dbReference type="NCBI Taxonomy" id="1131581"/>
    <lineage>
        <taxon>Eukaryota</taxon>
        <taxon>Fungi</taxon>
        <taxon>Dikarya</taxon>
        <taxon>Ascomycota</taxon>
        <taxon>Pezizomycotina</taxon>
        <taxon>Eurotiomycetes</taxon>
        <taxon>Eurotiomycetidae</taxon>
        <taxon>Eurotiales</taxon>
        <taxon>Aspergillaceae</taxon>
        <taxon>Penicillium</taxon>
    </lineage>
</organism>
<name>A0A9W9KME3_9EURO</name>
<evidence type="ECO:0000256" key="1">
    <source>
        <dbReference type="SAM" id="Phobius"/>
    </source>
</evidence>
<accession>A0A9W9KME3</accession>
<reference evidence="2" key="1">
    <citation type="submission" date="2022-11" db="EMBL/GenBank/DDBJ databases">
        <authorList>
            <person name="Petersen C."/>
        </authorList>
    </citation>
    <scope>NUCLEOTIDE SEQUENCE</scope>
    <source>
        <strain evidence="2">IBT 30761</strain>
    </source>
</reference>
<feature type="transmembrane region" description="Helical" evidence="1">
    <location>
        <begin position="59"/>
        <end position="81"/>
    </location>
</feature>
<dbReference type="Proteomes" id="UP001149074">
    <property type="component" value="Unassembled WGS sequence"/>
</dbReference>
<keyword evidence="1" id="KW-0472">Membrane</keyword>
<proteinExistence type="predicted"/>
<keyword evidence="3" id="KW-1185">Reference proteome</keyword>
<evidence type="ECO:0000313" key="2">
    <source>
        <dbReference type="EMBL" id="KAJ5112154.1"/>
    </source>
</evidence>
<keyword evidence="1" id="KW-0812">Transmembrane</keyword>
<reference evidence="2" key="2">
    <citation type="journal article" date="2023" name="IMA Fungus">
        <title>Comparative genomic study of the Penicillium genus elucidates a diverse pangenome and 15 lateral gene transfer events.</title>
        <authorList>
            <person name="Petersen C."/>
            <person name="Sorensen T."/>
            <person name="Nielsen M.R."/>
            <person name="Sondergaard T.E."/>
            <person name="Sorensen J.L."/>
            <person name="Fitzpatrick D.A."/>
            <person name="Frisvad J.C."/>
            <person name="Nielsen K.L."/>
        </authorList>
    </citation>
    <scope>NUCLEOTIDE SEQUENCE</scope>
    <source>
        <strain evidence="2">IBT 30761</strain>
    </source>
</reference>
<gene>
    <name evidence="2" type="ORF">N7532_000199</name>
</gene>
<evidence type="ECO:0000313" key="3">
    <source>
        <dbReference type="Proteomes" id="UP001149074"/>
    </source>
</evidence>
<dbReference type="AlphaFoldDB" id="A0A9W9KME3"/>
<protein>
    <submittedName>
        <fullName evidence="2">Uncharacterized protein</fullName>
    </submittedName>
</protein>
<keyword evidence="1" id="KW-1133">Transmembrane helix</keyword>
<sequence>MSYQYIITNDGPYIKKLPNVLEPTLPENPVPVTTSGRVEDTLTEEEQRKNARSKRLKKWRYAVGIVIATVFFVGLIGFMAYEAWDHMVAEPQRQFKASSMGPNDTITDIKTDILNNGQAWTEISASLYEFPEASPASETTRRRRSSSHQ</sequence>
<comment type="caution">
    <text evidence="2">The sequence shown here is derived from an EMBL/GenBank/DDBJ whole genome shotgun (WGS) entry which is preliminary data.</text>
</comment>
<dbReference type="RefSeq" id="XP_056479927.1">
    <property type="nucleotide sequence ID" value="XM_056612703.1"/>
</dbReference>